<dbReference type="InterPro" id="IPR027417">
    <property type="entry name" value="P-loop_NTPase"/>
</dbReference>
<keyword evidence="3" id="KW-1185">Reference proteome</keyword>
<organism evidence="2 3">
    <name type="scientific">Kitasatospora indigofera</name>
    <dbReference type="NCBI Taxonomy" id="67307"/>
    <lineage>
        <taxon>Bacteria</taxon>
        <taxon>Bacillati</taxon>
        <taxon>Actinomycetota</taxon>
        <taxon>Actinomycetes</taxon>
        <taxon>Kitasatosporales</taxon>
        <taxon>Streptomycetaceae</taxon>
        <taxon>Kitasatospora</taxon>
    </lineage>
</organism>
<accession>A0A919FFA5</accession>
<proteinExistence type="predicted"/>
<evidence type="ECO:0008006" key="4">
    <source>
        <dbReference type="Google" id="ProtNLM"/>
    </source>
</evidence>
<protein>
    <recommendedName>
        <fullName evidence="4">Cellulose biosynthesis protein BcsQ</fullName>
    </recommendedName>
</protein>
<feature type="compositionally biased region" description="Pro residues" evidence="1">
    <location>
        <begin position="346"/>
        <end position="355"/>
    </location>
</feature>
<feature type="compositionally biased region" description="Low complexity" evidence="1">
    <location>
        <begin position="405"/>
        <end position="414"/>
    </location>
</feature>
<evidence type="ECO:0000256" key="1">
    <source>
        <dbReference type="SAM" id="MobiDB-lite"/>
    </source>
</evidence>
<reference evidence="2" key="2">
    <citation type="submission" date="2020-09" db="EMBL/GenBank/DDBJ databases">
        <authorList>
            <person name="Sun Q."/>
            <person name="Ohkuma M."/>
        </authorList>
    </citation>
    <scope>NUCLEOTIDE SEQUENCE</scope>
    <source>
        <strain evidence="2">JCM 4646</strain>
    </source>
</reference>
<name>A0A919FFA5_9ACTN</name>
<dbReference type="SUPFAM" id="SSF52540">
    <property type="entry name" value="P-loop containing nucleoside triphosphate hydrolases"/>
    <property type="match status" value="1"/>
</dbReference>
<dbReference type="RefSeq" id="WP_190209783.1">
    <property type="nucleotide sequence ID" value="NZ_BNBO01000004.1"/>
</dbReference>
<feature type="compositionally biased region" description="Pro residues" evidence="1">
    <location>
        <begin position="415"/>
        <end position="439"/>
    </location>
</feature>
<sequence>MAVIAVVGGPGAPGATTAALALLLAWPLESGRKILLVECDPDGGAVLAGALEGRVEAVYGLRNLAVADRRGLLAQTLWDQLIDLSPEGTTERLLLPGLTDPTQAPGLAYTWEPLVETLHGLEQQGYDVILDLGRSGATGPSAVLARRADVVVATLRTTLRGLSAARPRLAALREDLDNAGSGADALGLLLIAEGPYSASEVSREFGLPTLGLLPHAPRTARVLSDGGDSTDRRFIRSELMRTARSAADQIQLLTRSRRRRLAPGGSPAQGAAVPLAAGRPAEPLGPHIPDGQPAYARTVQDQGVRDQAVREQAVREQAVQGQAVQDRSGPFRSADAQPAQLRPTGAPVPPGPARPVPGGLPVEHQPPRGSWQSGPTGHPLAYPQQSGPPAHGTTPPYGTAPSYGSASLAGLAPQPAAPAPFPGQQPPQAYPQPSYPQPSYPQQAHSQQAYSQQYSQQAYAAPQADAAQAYGGPQPSGAVTSGAQEPGAAPFAPQEPGAAPFAPQAHPQSGQPSWPQPPPGYWSQEPAGARPPQGPSPLAPSPLAPSPLVPTAVTPSAVTPSFAGRPEQAGEPGTGSPDDPQTAQPQTPQIKYGQVLRAR</sequence>
<dbReference type="Proteomes" id="UP000617734">
    <property type="component" value="Unassembled WGS sequence"/>
</dbReference>
<gene>
    <name evidence="2" type="ORF">GCM10018781_12870</name>
</gene>
<reference evidence="2" key="1">
    <citation type="journal article" date="2014" name="Int. J. Syst. Evol. Microbiol.">
        <title>Complete genome sequence of Corynebacterium casei LMG S-19264T (=DSM 44701T), isolated from a smear-ripened cheese.</title>
        <authorList>
            <consortium name="US DOE Joint Genome Institute (JGI-PGF)"/>
            <person name="Walter F."/>
            <person name="Albersmeier A."/>
            <person name="Kalinowski J."/>
            <person name="Ruckert C."/>
        </authorList>
    </citation>
    <scope>NUCLEOTIDE SEQUENCE</scope>
    <source>
        <strain evidence="2">JCM 4646</strain>
    </source>
</reference>
<dbReference type="Gene3D" id="3.40.50.300">
    <property type="entry name" value="P-loop containing nucleotide triphosphate hydrolases"/>
    <property type="match status" value="1"/>
</dbReference>
<feature type="compositionally biased region" description="Low complexity" evidence="1">
    <location>
        <begin position="440"/>
        <end position="475"/>
    </location>
</feature>
<evidence type="ECO:0000313" key="2">
    <source>
        <dbReference type="EMBL" id="GHH63438.1"/>
    </source>
</evidence>
<feature type="compositionally biased region" description="Low complexity" evidence="1">
    <location>
        <begin position="577"/>
        <end position="589"/>
    </location>
</feature>
<feature type="region of interest" description="Disordered" evidence="1">
    <location>
        <begin position="255"/>
        <end position="599"/>
    </location>
</feature>
<dbReference type="EMBL" id="BNBO01000004">
    <property type="protein sequence ID" value="GHH63438.1"/>
    <property type="molecule type" value="Genomic_DNA"/>
</dbReference>
<dbReference type="AlphaFoldDB" id="A0A919FFA5"/>
<comment type="caution">
    <text evidence="2">The sequence shown here is derived from an EMBL/GenBank/DDBJ whole genome shotgun (WGS) entry which is preliminary data.</text>
</comment>
<feature type="compositionally biased region" description="Pro residues" evidence="1">
    <location>
        <begin position="532"/>
        <end position="548"/>
    </location>
</feature>
<evidence type="ECO:0000313" key="3">
    <source>
        <dbReference type="Proteomes" id="UP000617734"/>
    </source>
</evidence>
<feature type="compositionally biased region" description="Basic and acidic residues" evidence="1">
    <location>
        <begin position="303"/>
        <end position="314"/>
    </location>
</feature>
<dbReference type="GeneID" id="95351786"/>